<accession>A0ABY5P011</accession>
<reference evidence="1" key="2">
    <citation type="submission" date="2022-08" db="EMBL/GenBank/DDBJ databases">
        <authorList>
            <person name="Poehlein A."/>
            <person name="Guzman J."/>
            <person name="Daniel R."/>
            <person name="Vilcinskas A."/>
        </authorList>
    </citation>
    <scope>NUCLEOTIDE SEQUENCE</scope>
    <source>
        <strain evidence="1">G314FT</strain>
    </source>
</reference>
<evidence type="ECO:0000313" key="2">
    <source>
        <dbReference type="Proteomes" id="UP001058273"/>
    </source>
</evidence>
<evidence type="ECO:0000313" key="1">
    <source>
        <dbReference type="EMBL" id="UUV99153.1"/>
    </source>
</evidence>
<reference evidence="1" key="1">
    <citation type="submission" date="2022-08" db="EMBL/GenBank/DDBJ databases">
        <title>Genome sequence of Vagococcus luciliae DSM 112651.</title>
        <authorList>
            <person name="Juan G."/>
            <person name="Anja P."/>
            <person name="Rolf D."/>
            <person name="Kampfer P."/>
            <person name="Vilcinskas A."/>
        </authorList>
    </citation>
    <scope>NUCLEOTIDE SEQUENCE</scope>
    <source>
        <strain evidence="1">G314FT</strain>
    </source>
</reference>
<keyword evidence="2" id="KW-1185">Reference proteome</keyword>
<proteinExistence type="predicted"/>
<gene>
    <name evidence="1" type="ORF">G314FT_13130</name>
</gene>
<dbReference type="EMBL" id="CP102451">
    <property type="protein sequence ID" value="UUV99153.1"/>
    <property type="molecule type" value="Genomic_DNA"/>
</dbReference>
<protein>
    <submittedName>
        <fullName evidence="1">Uncharacterized protein</fullName>
    </submittedName>
</protein>
<name>A0ABY5P011_9ENTE</name>
<dbReference type="RefSeq" id="WP_241699111.1">
    <property type="nucleotide sequence ID" value="NZ_CP102451.1"/>
</dbReference>
<dbReference type="Proteomes" id="UP001058273">
    <property type="component" value="Chromosome"/>
</dbReference>
<organism evidence="1 2">
    <name type="scientific">Vagococcus luciliae</name>
    <dbReference type="NCBI Taxonomy" id="2920380"/>
    <lineage>
        <taxon>Bacteria</taxon>
        <taxon>Bacillati</taxon>
        <taxon>Bacillota</taxon>
        <taxon>Bacilli</taxon>
        <taxon>Lactobacillales</taxon>
        <taxon>Enterococcaceae</taxon>
        <taxon>Vagococcus</taxon>
    </lineage>
</organism>
<sequence length="80" mass="9275">MKSFIQNSLLSNDELLVSKKRMAGDKDRFLEHGNLKTHFIDAINLFEDYICDIAIINYSYRPEKMGDVPLDAKKNIQINL</sequence>